<protein>
    <submittedName>
        <fullName evidence="2">Uncharacterized protein</fullName>
    </submittedName>
</protein>
<accession>A0A7S4S7E4</accession>
<feature type="transmembrane region" description="Helical" evidence="1">
    <location>
        <begin position="55"/>
        <end position="77"/>
    </location>
</feature>
<keyword evidence="1" id="KW-0472">Membrane</keyword>
<organism evidence="2">
    <name type="scientific">Ditylum brightwellii</name>
    <dbReference type="NCBI Taxonomy" id="49249"/>
    <lineage>
        <taxon>Eukaryota</taxon>
        <taxon>Sar</taxon>
        <taxon>Stramenopiles</taxon>
        <taxon>Ochrophyta</taxon>
        <taxon>Bacillariophyta</taxon>
        <taxon>Mediophyceae</taxon>
        <taxon>Lithodesmiophycidae</taxon>
        <taxon>Lithodesmiales</taxon>
        <taxon>Lithodesmiaceae</taxon>
        <taxon>Ditylum</taxon>
    </lineage>
</organism>
<evidence type="ECO:0000256" key="1">
    <source>
        <dbReference type="SAM" id="Phobius"/>
    </source>
</evidence>
<keyword evidence="1" id="KW-1133">Transmembrane helix</keyword>
<dbReference type="EMBL" id="HBNS01039110">
    <property type="protein sequence ID" value="CAE4636848.1"/>
    <property type="molecule type" value="Transcribed_RNA"/>
</dbReference>
<proteinExistence type="predicted"/>
<name>A0A7S4S7E4_9STRA</name>
<reference evidence="2" key="1">
    <citation type="submission" date="2021-01" db="EMBL/GenBank/DDBJ databases">
        <authorList>
            <person name="Corre E."/>
            <person name="Pelletier E."/>
            <person name="Niang G."/>
            <person name="Scheremetjew M."/>
            <person name="Finn R."/>
            <person name="Kale V."/>
            <person name="Holt S."/>
            <person name="Cochrane G."/>
            <person name="Meng A."/>
            <person name="Brown T."/>
            <person name="Cohen L."/>
        </authorList>
    </citation>
    <scope>NUCLEOTIDE SEQUENCE</scope>
    <source>
        <strain evidence="2">GSO104</strain>
    </source>
</reference>
<evidence type="ECO:0000313" key="2">
    <source>
        <dbReference type="EMBL" id="CAE4636848.1"/>
    </source>
</evidence>
<dbReference type="AlphaFoldDB" id="A0A7S4S7E4"/>
<sequence length="120" mass="13338">MNKLILQANAVLAPNTPFLFSLIPADAQGGYHAYLYSCVSIMTQEIVKEEDNMVALLRLLFCSYNTGLAILVCFVTLRLIQSLLIAQSNEILIDTTQHVCVMDNNQGRGHTEKVPLLLSR</sequence>
<keyword evidence="1" id="KW-0812">Transmembrane</keyword>
<gene>
    <name evidence="2" type="ORF">DBRI00130_LOCUS30508</name>
</gene>